<reference evidence="1 2" key="1">
    <citation type="submission" date="2018-03" db="EMBL/GenBank/DDBJ databases">
        <title>Bacillus urumqiensis sp. nov., a moderately haloalkaliphilic bacterium isolated from a salt lake.</title>
        <authorList>
            <person name="Zhao B."/>
            <person name="Liao Z."/>
        </authorList>
    </citation>
    <scope>NUCLEOTIDE SEQUENCE [LARGE SCALE GENOMIC DNA]</scope>
    <source>
        <strain evidence="1 2">BZ-SZ-XJ18</strain>
    </source>
</reference>
<comment type="caution">
    <text evidence="1">The sequence shown here is derived from an EMBL/GenBank/DDBJ whole genome shotgun (WGS) entry which is preliminary data.</text>
</comment>
<protein>
    <submittedName>
        <fullName evidence="1">Uncharacterized protein</fullName>
    </submittedName>
</protein>
<dbReference type="Proteomes" id="UP000243650">
    <property type="component" value="Unassembled WGS sequence"/>
</dbReference>
<dbReference type="EMBL" id="PVNS01000006">
    <property type="protein sequence ID" value="PRO65759.1"/>
    <property type="molecule type" value="Genomic_DNA"/>
</dbReference>
<gene>
    <name evidence="1" type="ORF">C6I21_07625</name>
</gene>
<sequence length="117" mass="12293">MRRSGIATAVSKIATPEKKIAISQEDTATLKAEIAMIGRNTATCWTETAIKLLEAVKKRKPVPADRLSFLVCGGRGEAVDGGCVAVGMSRGCCGLLTSFRNANAADCGFCRVISIIC</sequence>
<accession>A0A2P6MHJ0</accession>
<name>A0A2P6MHJ0_ALKUR</name>
<organism evidence="1 2">
    <name type="scientific">Alkalicoccus urumqiensis</name>
    <name type="common">Bacillus urumqiensis</name>
    <dbReference type="NCBI Taxonomy" id="1548213"/>
    <lineage>
        <taxon>Bacteria</taxon>
        <taxon>Bacillati</taxon>
        <taxon>Bacillota</taxon>
        <taxon>Bacilli</taxon>
        <taxon>Bacillales</taxon>
        <taxon>Bacillaceae</taxon>
        <taxon>Alkalicoccus</taxon>
    </lineage>
</organism>
<evidence type="ECO:0000313" key="1">
    <source>
        <dbReference type="EMBL" id="PRO65759.1"/>
    </source>
</evidence>
<proteinExistence type="predicted"/>
<evidence type="ECO:0000313" key="2">
    <source>
        <dbReference type="Proteomes" id="UP000243650"/>
    </source>
</evidence>
<keyword evidence="2" id="KW-1185">Reference proteome</keyword>
<dbReference type="AlphaFoldDB" id="A0A2P6MHJ0"/>